<dbReference type="AlphaFoldDB" id="A0A7M2WYC5"/>
<keyword evidence="1" id="KW-0732">Signal</keyword>
<gene>
    <name evidence="2" type="ORF">IPV69_00200</name>
</gene>
<feature type="chain" id="PRO_5034689625" description="OB domain-containing protein" evidence="1">
    <location>
        <begin position="24"/>
        <end position="153"/>
    </location>
</feature>
<feature type="signal peptide" evidence="1">
    <location>
        <begin position="1"/>
        <end position="23"/>
    </location>
</feature>
<protein>
    <recommendedName>
        <fullName evidence="4">OB domain-containing protein</fullName>
    </recommendedName>
</protein>
<evidence type="ECO:0000313" key="3">
    <source>
        <dbReference type="Proteomes" id="UP000593765"/>
    </source>
</evidence>
<dbReference type="RefSeq" id="WP_206292890.1">
    <property type="nucleotide sequence ID" value="NZ_CP063458.1"/>
</dbReference>
<name>A0A7M2WYC5_9BACT</name>
<accession>A0A7M2WYC5</accession>
<dbReference type="Proteomes" id="UP000593765">
    <property type="component" value="Chromosome"/>
</dbReference>
<dbReference type="EMBL" id="CP063458">
    <property type="protein sequence ID" value="QOV89831.1"/>
    <property type="molecule type" value="Genomic_DNA"/>
</dbReference>
<dbReference type="KEGG" id="hbs:IPV69_00200"/>
<organism evidence="2 3">
    <name type="scientific">Humisphaera borealis</name>
    <dbReference type="NCBI Taxonomy" id="2807512"/>
    <lineage>
        <taxon>Bacteria</taxon>
        <taxon>Pseudomonadati</taxon>
        <taxon>Planctomycetota</taxon>
        <taxon>Phycisphaerae</taxon>
        <taxon>Tepidisphaerales</taxon>
        <taxon>Tepidisphaeraceae</taxon>
        <taxon>Humisphaera</taxon>
    </lineage>
</organism>
<evidence type="ECO:0000313" key="2">
    <source>
        <dbReference type="EMBL" id="QOV89831.1"/>
    </source>
</evidence>
<evidence type="ECO:0000256" key="1">
    <source>
        <dbReference type="SAM" id="SignalP"/>
    </source>
</evidence>
<keyword evidence="3" id="KW-1185">Reference proteome</keyword>
<proteinExistence type="predicted"/>
<sequence>MTSRFRLLVAVSVVCLSIGSAFDDGRWSAAAVAADKPPAPAPAEEIPVLAVTDVAAIKAAEGKKVTVEGTVQTAAWSKTGKVLNVTFADAGENGFLAAAFSKYKEALDAAFEGDVAKALTGKKVKVTGTVKMFKDRPEIMIEKPEQVVVVPAS</sequence>
<evidence type="ECO:0008006" key="4">
    <source>
        <dbReference type="Google" id="ProtNLM"/>
    </source>
</evidence>
<reference evidence="2 3" key="1">
    <citation type="submission" date="2020-10" db="EMBL/GenBank/DDBJ databases">
        <title>Wide distribution of Phycisphaera-like planctomycetes from WD2101 soil group in peatlands and genome analysis of the first cultivated representative.</title>
        <authorList>
            <person name="Dedysh S.N."/>
            <person name="Beletsky A.V."/>
            <person name="Ivanova A."/>
            <person name="Kulichevskaya I.S."/>
            <person name="Suzina N.E."/>
            <person name="Philippov D.A."/>
            <person name="Rakitin A.L."/>
            <person name="Mardanov A.V."/>
            <person name="Ravin N.V."/>
        </authorList>
    </citation>
    <scope>NUCLEOTIDE SEQUENCE [LARGE SCALE GENOMIC DNA]</scope>
    <source>
        <strain evidence="2 3">M1803</strain>
    </source>
</reference>